<keyword evidence="2" id="KW-1185">Reference proteome</keyword>
<dbReference type="PANTHER" id="PTHR19229">
    <property type="entry name" value="ATP-BINDING CASSETTE TRANSPORTER SUBFAMILY A ABCA"/>
    <property type="match status" value="1"/>
</dbReference>
<dbReference type="EMBL" id="CAJVCH010527335">
    <property type="protein sequence ID" value="CAG7822758.1"/>
    <property type="molecule type" value="Genomic_DNA"/>
</dbReference>
<reference evidence="1" key="1">
    <citation type="submission" date="2021-06" db="EMBL/GenBank/DDBJ databases">
        <authorList>
            <person name="Hodson N. C."/>
            <person name="Mongue J. A."/>
            <person name="Jaron S. K."/>
        </authorList>
    </citation>
    <scope>NUCLEOTIDE SEQUENCE</scope>
</reference>
<comment type="caution">
    <text evidence="1">The sequence shown here is derived from an EMBL/GenBank/DDBJ whole genome shotgun (WGS) entry which is preliminary data.</text>
</comment>
<gene>
    <name evidence="1" type="ORF">AFUS01_LOCUS33012</name>
</gene>
<dbReference type="AlphaFoldDB" id="A0A8J2KXK3"/>
<dbReference type="GO" id="GO:0005319">
    <property type="term" value="F:lipid transporter activity"/>
    <property type="evidence" value="ECO:0007669"/>
    <property type="project" value="TreeGrafter"/>
</dbReference>
<evidence type="ECO:0000313" key="2">
    <source>
        <dbReference type="Proteomes" id="UP000708208"/>
    </source>
</evidence>
<evidence type="ECO:0000313" key="1">
    <source>
        <dbReference type="EMBL" id="CAG7822758.1"/>
    </source>
</evidence>
<protein>
    <submittedName>
        <fullName evidence="1">Uncharacterized protein</fullName>
    </submittedName>
</protein>
<dbReference type="GO" id="GO:0140359">
    <property type="term" value="F:ABC-type transporter activity"/>
    <property type="evidence" value="ECO:0007669"/>
    <property type="project" value="InterPro"/>
</dbReference>
<dbReference type="OrthoDB" id="8061355at2759"/>
<dbReference type="Proteomes" id="UP000708208">
    <property type="component" value="Unassembled WGS sequence"/>
</dbReference>
<name>A0A8J2KXK3_9HEXA</name>
<accession>A0A8J2KXK3</accession>
<proteinExistence type="predicted"/>
<sequence>MGYWKMRISCRNYSEGMKRRLSTMTLIGDPPLVMLDKPTSGVDPVARRQFWGVIHSNSDLGQAIVL</sequence>
<organism evidence="1 2">
    <name type="scientific">Allacma fusca</name>
    <dbReference type="NCBI Taxonomy" id="39272"/>
    <lineage>
        <taxon>Eukaryota</taxon>
        <taxon>Metazoa</taxon>
        <taxon>Ecdysozoa</taxon>
        <taxon>Arthropoda</taxon>
        <taxon>Hexapoda</taxon>
        <taxon>Collembola</taxon>
        <taxon>Symphypleona</taxon>
        <taxon>Sminthuridae</taxon>
        <taxon>Allacma</taxon>
    </lineage>
</organism>
<feature type="non-terminal residue" evidence="1">
    <location>
        <position position="1"/>
    </location>
</feature>
<dbReference type="GO" id="GO:0016020">
    <property type="term" value="C:membrane"/>
    <property type="evidence" value="ECO:0007669"/>
    <property type="project" value="InterPro"/>
</dbReference>
<dbReference type="InterPro" id="IPR026082">
    <property type="entry name" value="ABCA"/>
</dbReference>